<keyword evidence="2" id="KW-0732">Signal</keyword>
<organism evidence="3 4">
    <name type="scientific">Echria macrotheca</name>
    <dbReference type="NCBI Taxonomy" id="438768"/>
    <lineage>
        <taxon>Eukaryota</taxon>
        <taxon>Fungi</taxon>
        <taxon>Dikarya</taxon>
        <taxon>Ascomycota</taxon>
        <taxon>Pezizomycotina</taxon>
        <taxon>Sordariomycetes</taxon>
        <taxon>Sordariomycetidae</taxon>
        <taxon>Sordariales</taxon>
        <taxon>Schizotheciaceae</taxon>
        <taxon>Echria</taxon>
    </lineage>
</organism>
<reference evidence="3" key="1">
    <citation type="submission" date="2023-06" db="EMBL/GenBank/DDBJ databases">
        <title>Genome-scale phylogeny and comparative genomics of the fungal order Sordariales.</title>
        <authorList>
            <consortium name="Lawrence Berkeley National Laboratory"/>
            <person name="Hensen N."/>
            <person name="Bonometti L."/>
            <person name="Westerberg I."/>
            <person name="Brannstrom I.O."/>
            <person name="Guillou S."/>
            <person name="Cros-Aarteil S."/>
            <person name="Calhoun S."/>
            <person name="Haridas S."/>
            <person name="Kuo A."/>
            <person name="Mondo S."/>
            <person name="Pangilinan J."/>
            <person name="Riley R."/>
            <person name="Labutti K."/>
            <person name="Andreopoulos B."/>
            <person name="Lipzen A."/>
            <person name="Chen C."/>
            <person name="Yanf M."/>
            <person name="Daum C."/>
            <person name="Ng V."/>
            <person name="Clum A."/>
            <person name="Steindorff A."/>
            <person name="Ohm R."/>
            <person name="Martin F."/>
            <person name="Silar P."/>
            <person name="Natvig D."/>
            <person name="Lalanne C."/>
            <person name="Gautier V."/>
            <person name="Ament-Velasquez S.L."/>
            <person name="Kruys A."/>
            <person name="Hutchinson M.I."/>
            <person name="Powell A.J."/>
            <person name="Barry K."/>
            <person name="Miller A.N."/>
            <person name="Grigoriev I.V."/>
            <person name="Debuchy R."/>
            <person name="Gladieux P."/>
            <person name="Thoren M.H."/>
            <person name="Johannesson H."/>
        </authorList>
    </citation>
    <scope>NUCLEOTIDE SEQUENCE</scope>
    <source>
        <strain evidence="3">PSN4</strain>
    </source>
</reference>
<gene>
    <name evidence="3" type="ORF">QBC47DRAFT_385249</name>
</gene>
<protein>
    <submittedName>
        <fullName evidence="3">Uncharacterized protein</fullName>
    </submittedName>
</protein>
<feature type="signal peptide" evidence="2">
    <location>
        <begin position="1"/>
        <end position="25"/>
    </location>
</feature>
<dbReference type="Proteomes" id="UP001239445">
    <property type="component" value="Unassembled WGS sequence"/>
</dbReference>
<feature type="transmembrane region" description="Helical" evidence="1">
    <location>
        <begin position="43"/>
        <end position="64"/>
    </location>
</feature>
<evidence type="ECO:0000313" key="4">
    <source>
        <dbReference type="Proteomes" id="UP001239445"/>
    </source>
</evidence>
<keyword evidence="4" id="KW-1185">Reference proteome</keyword>
<sequence length="640" mass="70207">MVRFHNGWFLIFLSLALVLLTSLQARGSILTRGIELVDQSRGYSVFVLRTISELAALALSAAISSSWERIKWARICHDGSDARFLDFLTLDEGTKIVSLLRLAAGWRGPPMETRLWSFARLSSIIVIPVTSILIMSQVEIQLAFTAEKTQAPYLGYAMFPINASMAVEYLGFSDLVLTSSPGSFLTNSIRSVNLSPQSERDKFCRLNAGGDSENSDCHRSYYMPGESLFATPELINDASFPSASIILANNHRGFQLEFDAGDSSMYFDPVNECRTYASRYWWVSAGAVRLCVGSSGPNELQARVVTCPGSIAALQSCSNDTSWYNNVDWTVKMGAYFRNASVAYSRSNGTILWHSFPDEVRVPVNVTPSDILKAYDTLLLDTSDYFAKNKSDLPPFSSSTFATFLWMSQPVFSGQNATNPATMNGVFAGLQSLLAIPLYLCQNGVARRLVPLALDSKTISQQGGIDALLSLLSPLPPRTTPATFAYYRYMVLASTPTLIAYLILCGITLILCAIANVVAGVISGGKRHPGLQMSPELSRFPALDLFAHCSIEDERRHVVYRGRSGAFHTPETSNQTEWLSTLRVRWAGGAVAEDALQLVALDHQHKGDVRVLDGESSPYLGSHESIIISPSSVSLAKTRW</sequence>
<keyword evidence="1" id="KW-1133">Transmembrane helix</keyword>
<dbReference type="AlphaFoldDB" id="A0AAJ0B942"/>
<evidence type="ECO:0000313" key="3">
    <source>
        <dbReference type="EMBL" id="KAK1753946.1"/>
    </source>
</evidence>
<dbReference type="EMBL" id="MU839836">
    <property type="protein sequence ID" value="KAK1753946.1"/>
    <property type="molecule type" value="Genomic_DNA"/>
</dbReference>
<feature type="transmembrane region" description="Helical" evidence="1">
    <location>
        <begin position="498"/>
        <end position="522"/>
    </location>
</feature>
<keyword evidence="1" id="KW-0472">Membrane</keyword>
<proteinExistence type="predicted"/>
<comment type="caution">
    <text evidence="3">The sequence shown here is derived from an EMBL/GenBank/DDBJ whole genome shotgun (WGS) entry which is preliminary data.</text>
</comment>
<evidence type="ECO:0000256" key="1">
    <source>
        <dbReference type="SAM" id="Phobius"/>
    </source>
</evidence>
<evidence type="ECO:0000256" key="2">
    <source>
        <dbReference type="SAM" id="SignalP"/>
    </source>
</evidence>
<feature type="transmembrane region" description="Helical" evidence="1">
    <location>
        <begin position="115"/>
        <end position="135"/>
    </location>
</feature>
<accession>A0AAJ0B942</accession>
<name>A0AAJ0B942_9PEZI</name>
<feature type="chain" id="PRO_5042606631" evidence="2">
    <location>
        <begin position="26"/>
        <end position="640"/>
    </location>
</feature>
<keyword evidence="1" id="KW-0812">Transmembrane</keyword>